<dbReference type="OrthoDB" id="1752268at2759"/>
<dbReference type="EMBL" id="JABWDY010016555">
    <property type="protein sequence ID" value="KAF5196015.1"/>
    <property type="molecule type" value="Genomic_DNA"/>
</dbReference>
<keyword evidence="3" id="KW-1185">Reference proteome</keyword>
<proteinExistence type="predicted"/>
<feature type="region of interest" description="Disordered" evidence="1">
    <location>
        <begin position="43"/>
        <end position="62"/>
    </location>
</feature>
<name>A0A7J6WHV6_THATH</name>
<comment type="caution">
    <text evidence="2">The sequence shown here is derived from an EMBL/GenBank/DDBJ whole genome shotgun (WGS) entry which is preliminary data.</text>
</comment>
<sequence>MLRLRSEKSFGDDKKESNELTPLKYPIEGVYRRIKDRGTFTKQIPLPQDTEGKRNKSKKWDHHDDYGHDLSTCRALKYEIQLLADARLIPI</sequence>
<evidence type="ECO:0000313" key="3">
    <source>
        <dbReference type="Proteomes" id="UP000554482"/>
    </source>
</evidence>
<dbReference type="AlphaFoldDB" id="A0A7J6WHV6"/>
<evidence type="ECO:0000256" key="1">
    <source>
        <dbReference type="SAM" id="MobiDB-lite"/>
    </source>
</evidence>
<organism evidence="2 3">
    <name type="scientific">Thalictrum thalictroides</name>
    <name type="common">Rue-anemone</name>
    <name type="synonym">Anemone thalictroides</name>
    <dbReference type="NCBI Taxonomy" id="46969"/>
    <lineage>
        <taxon>Eukaryota</taxon>
        <taxon>Viridiplantae</taxon>
        <taxon>Streptophyta</taxon>
        <taxon>Embryophyta</taxon>
        <taxon>Tracheophyta</taxon>
        <taxon>Spermatophyta</taxon>
        <taxon>Magnoliopsida</taxon>
        <taxon>Ranunculales</taxon>
        <taxon>Ranunculaceae</taxon>
        <taxon>Thalictroideae</taxon>
        <taxon>Thalictrum</taxon>
    </lineage>
</organism>
<protein>
    <submittedName>
        <fullName evidence="2">Uncharacterized protein</fullName>
    </submittedName>
</protein>
<gene>
    <name evidence="2" type="ORF">FRX31_014398</name>
</gene>
<reference evidence="2 3" key="1">
    <citation type="submission" date="2020-06" db="EMBL/GenBank/DDBJ databases">
        <title>Transcriptomic and genomic resources for Thalictrum thalictroides and T. hernandezii: Facilitating candidate gene discovery in an emerging model plant lineage.</title>
        <authorList>
            <person name="Arias T."/>
            <person name="Riano-Pachon D.M."/>
            <person name="Di Stilio V.S."/>
        </authorList>
    </citation>
    <scope>NUCLEOTIDE SEQUENCE [LARGE SCALE GENOMIC DNA]</scope>
    <source>
        <strain evidence="3">cv. WT478/WT964</strain>
        <tissue evidence="2">Leaves</tissue>
    </source>
</reference>
<dbReference type="Proteomes" id="UP000554482">
    <property type="component" value="Unassembled WGS sequence"/>
</dbReference>
<evidence type="ECO:0000313" key="2">
    <source>
        <dbReference type="EMBL" id="KAF5196015.1"/>
    </source>
</evidence>
<accession>A0A7J6WHV6</accession>